<gene>
    <name evidence="3" type="ORF">SMD44_04715</name>
</gene>
<dbReference type="SUPFAM" id="SSF53254">
    <property type="entry name" value="Phosphoglycerate mutase-like"/>
    <property type="match status" value="1"/>
</dbReference>
<dbReference type="CDD" id="cd07067">
    <property type="entry name" value="HP_PGM_like"/>
    <property type="match status" value="1"/>
</dbReference>
<sequence length="200" mass="22016">MQLILVRHGRTQANAQARFPLTSDVPLDGVGREQVTRTGQLLAASDFRPEVIHSSDAARALQTAAALRDVIDPDLSITPRPELRELDWGELRGRSISPGAAGDTSYARWQQDPMSRLPGGESLIDVATRVDGMLRLLADDGRPAIVVSHAVTLTVLTARIHGWDLLETWRTHRAHLPPGQFRRLELTAPPVPARSLPRRT</sequence>
<feature type="binding site" evidence="2">
    <location>
        <begin position="7"/>
        <end position="14"/>
    </location>
    <ligand>
        <name>substrate</name>
    </ligand>
</feature>
<dbReference type="KEGG" id="salf:SMD44_04715"/>
<dbReference type="InterPro" id="IPR050275">
    <property type="entry name" value="PGM_Phosphatase"/>
</dbReference>
<dbReference type="Pfam" id="PF00300">
    <property type="entry name" value="His_Phos_1"/>
    <property type="match status" value="1"/>
</dbReference>
<evidence type="ECO:0000256" key="2">
    <source>
        <dbReference type="PIRSR" id="PIRSR613078-2"/>
    </source>
</evidence>
<dbReference type="EMBL" id="CP021748">
    <property type="protein sequence ID" value="ARX85256.1"/>
    <property type="molecule type" value="Genomic_DNA"/>
</dbReference>
<keyword evidence="4" id="KW-1185">Reference proteome</keyword>
<feature type="active site" description="Proton donor/acceptor" evidence="1">
    <location>
        <position position="85"/>
    </location>
</feature>
<evidence type="ECO:0000313" key="3">
    <source>
        <dbReference type="EMBL" id="ARX85256.1"/>
    </source>
</evidence>
<dbReference type="Proteomes" id="UP000195880">
    <property type="component" value="Chromosome"/>
</dbReference>
<dbReference type="InterPro" id="IPR029033">
    <property type="entry name" value="His_PPase_superfam"/>
</dbReference>
<dbReference type="OrthoDB" id="5296884at2"/>
<proteinExistence type="predicted"/>
<dbReference type="RefSeq" id="WP_087885189.1">
    <property type="nucleotide sequence ID" value="NZ_CP021748.1"/>
</dbReference>
<feature type="active site" description="Tele-phosphohistidine intermediate" evidence="1">
    <location>
        <position position="8"/>
    </location>
</feature>
<dbReference type="GO" id="GO:0016791">
    <property type="term" value="F:phosphatase activity"/>
    <property type="evidence" value="ECO:0007669"/>
    <property type="project" value="TreeGrafter"/>
</dbReference>
<dbReference type="InterPro" id="IPR013078">
    <property type="entry name" value="His_Pase_superF_clade-1"/>
</dbReference>
<evidence type="ECO:0000313" key="4">
    <source>
        <dbReference type="Proteomes" id="UP000195880"/>
    </source>
</evidence>
<dbReference type="GO" id="GO:0005737">
    <property type="term" value="C:cytoplasm"/>
    <property type="evidence" value="ECO:0007669"/>
    <property type="project" value="TreeGrafter"/>
</dbReference>
<protein>
    <recommendedName>
        <fullName evidence="5">Phosphoglycerate mutase</fullName>
    </recommendedName>
</protein>
<dbReference type="SMART" id="SM00855">
    <property type="entry name" value="PGAM"/>
    <property type="match status" value="1"/>
</dbReference>
<dbReference type="Gene3D" id="3.40.50.1240">
    <property type="entry name" value="Phosphoglycerate mutase-like"/>
    <property type="match status" value="1"/>
</dbReference>
<reference evidence="3 4" key="1">
    <citation type="submission" date="2017-05" db="EMBL/GenBank/DDBJ databases">
        <title>Streptomyces alboflavus Genome sequencing and assembly.</title>
        <authorList>
            <person name="Wang Y."/>
            <person name="Du B."/>
            <person name="Ding Y."/>
            <person name="Liu H."/>
            <person name="Hou Q."/>
            <person name="Liu K."/>
            <person name="Wang C."/>
            <person name="Yao L."/>
        </authorList>
    </citation>
    <scope>NUCLEOTIDE SEQUENCE [LARGE SCALE GENOMIC DNA]</scope>
    <source>
        <strain evidence="3 4">MDJK44</strain>
    </source>
</reference>
<evidence type="ECO:0008006" key="5">
    <source>
        <dbReference type="Google" id="ProtNLM"/>
    </source>
</evidence>
<name>A0A1Z1WFN5_9ACTN</name>
<dbReference type="PANTHER" id="PTHR48100:SF1">
    <property type="entry name" value="HISTIDINE PHOSPHATASE FAMILY PROTEIN-RELATED"/>
    <property type="match status" value="1"/>
</dbReference>
<accession>A0A1Z1WFN5</accession>
<dbReference type="AlphaFoldDB" id="A0A1Z1WFN5"/>
<feature type="binding site" evidence="2">
    <location>
        <position position="59"/>
    </location>
    <ligand>
        <name>substrate</name>
    </ligand>
</feature>
<organism evidence="3 4">
    <name type="scientific">Streptomyces alboflavus</name>
    <dbReference type="NCBI Taxonomy" id="67267"/>
    <lineage>
        <taxon>Bacteria</taxon>
        <taxon>Bacillati</taxon>
        <taxon>Actinomycetota</taxon>
        <taxon>Actinomycetes</taxon>
        <taxon>Kitasatosporales</taxon>
        <taxon>Streptomycetaceae</taxon>
        <taxon>Streptomyces</taxon>
    </lineage>
</organism>
<evidence type="ECO:0000256" key="1">
    <source>
        <dbReference type="PIRSR" id="PIRSR613078-1"/>
    </source>
</evidence>
<dbReference type="PANTHER" id="PTHR48100">
    <property type="entry name" value="BROAD-SPECIFICITY PHOSPHATASE YOR283W-RELATED"/>
    <property type="match status" value="1"/>
</dbReference>